<evidence type="ECO:0000256" key="2">
    <source>
        <dbReference type="ARBA" id="ARBA00006357"/>
    </source>
</evidence>
<evidence type="ECO:0000313" key="6">
    <source>
        <dbReference type="EMBL" id="VDN59889.1"/>
    </source>
</evidence>
<comment type="similarity">
    <text evidence="2">Belongs to the REXO1/REXO3 family.</text>
</comment>
<dbReference type="GO" id="GO:0004527">
    <property type="term" value="F:exonuclease activity"/>
    <property type="evidence" value="ECO:0007669"/>
    <property type="project" value="InterPro"/>
</dbReference>
<dbReference type="STRING" id="318479.A0A158Q5E2"/>
<proteinExistence type="inferred from homology"/>
<dbReference type="PANTHER" id="PTHR12801:SF115">
    <property type="entry name" value="FI18136P1-RELATED"/>
    <property type="match status" value="1"/>
</dbReference>
<sequence length="120" mass="13890">MVMDIRVKLDFPAMDYNSRFSGLTKNLVKRKKVTKLFCIQARERFLEFVNSETILTGHSLESDPKALRIVHQKIVDTSDVFPHERGLQYKEESSLTRISITNSFLQFTKVTLASDKPRLV</sequence>
<keyword evidence="8" id="KW-1185">Reference proteome</keyword>
<evidence type="ECO:0000256" key="4">
    <source>
        <dbReference type="ARBA" id="ARBA00022801"/>
    </source>
</evidence>
<dbReference type="AlphaFoldDB" id="A0A158Q5E2"/>
<evidence type="ECO:0000313" key="9">
    <source>
        <dbReference type="WBParaSite" id="DME_0000713201-mRNA-1"/>
    </source>
</evidence>
<dbReference type="PANTHER" id="PTHR12801">
    <property type="entry name" value="RNA EXONUCLEASE REXO1 / RECO3 FAMILY MEMBER-RELATED"/>
    <property type="match status" value="1"/>
</dbReference>
<evidence type="ECO:0000313" key="7">
    <source>
        <dbReference type="Proteomes" id="UP000038040"/>
    </source>
</evidence>
<dbReference type="Gene3D" id="3.30.420.10">
    <property type="entry name" value="Ribonuclease H-like superfamily/Ribonuclease H"/>
    <property type="match status" value="1"/>
</dbReference>
<name>A0A158Q5E2_DRAME</name>
<reference evidence="6 8" key="2">
    <citation type="submission" date="2018-11" db="EMBL/GenBank/DDBJ databases">
        <authorList>
            <consortium name="Pathogen Informatics"/>
        </authorList>
    </citation>
    <scope>NUCLEOTIDE SEQUENCE [LARGE SCALE GENOMIC DNA]</scope>
</reference>
<evidence type="ECO:0000256" key="1">
    <source>
        <dbReference type="ARBA" id="ARBA00004123"/>
    </source>
</evidence>
<dbReference type="InterPro" id="IPR036397">
    <property type="entry name" value="RNaseH_sf"/>
</dbReference>
<dbReference type="InterPro" id="IPR012337">
    <property type="entry name" value="RNaseH-like_sf"/>
</dbReference>
<accession>A0A158Q5E2</accession>
<evidence type="ECO:0000313" key="8">
    <source>
        <dbReference type="Proteomes" id="UP000274756"/>
    </source>
</evidence>
<dbReference type="EMBL" id="UYYG01001194">
    <property type="protein sequence ID" value="VDN59889.1"/>
    <property type="molecule type" value="Genomic_DNA"/>
</dbReference>
<gene>
    <name evidence="6" type="ORF">DME_LOCUS9862</name>
</gene>
<dbReference type="SUPFAM" id="SSF53098">
    <property type="entry name" value="Ribonuclease H-like"/>
    <property type="match status" value="1"/>
</dbReference>
<evidence type="ECO:0000256" key="5">
    <source>
        <dbReference type="ARBA" id="ARBA00023242"/>
    </source>
</evidence>
<dbReference type="GO" id="GO:0005634">
    <property type="term" value="C:nucleus"/>
    <property type="evidence" value="ECO:0007669"/>
    <property type="project" value="UniProtKB-SubCell"/>
</dbReference>
<reference evidence="9" key="1">
    <citation type="submission" date="2016-04" db="UniProtKB">
        <authorList>
            <consortium name="WormBaseParasite"/>
        </authorList>
    </citation>
    <scope>IDENTIFICATION</scope>
</reference>
<keyword evidence="3" id="KW-0540">Nuclease</keyword>
<dbReference type="WBParaSite" id="DME_0000713201-mRNA-1">
    <property type="protein sequence ID" value="DME_0000713201-mRNA-1"/>
    <property type="gene ID" value="DME_0000713201"/>
</dbReference>
<evidence type="ECO:0000256" key="3">
    <source>
        <dbReference type="ARBA" id="ARBA00022722"/>
    </source>
</evidence>
<keyword evidence="4" id="KW-0378">Hydrolase</keyword>
<dbReference type="Proteomes" id="UP000038040">
    <property type="component" value="Unplaced"/>
</dbReference>
<comment type="subcellular location">
    <subcellularLocation>
        <location evidence="1">Nucleus</location>
    </subcellularLocation>
</comment>
<keyword evidence="5" id="KW-0539">Nucleus</keyword>
<dbReference type="GO" id="GO:0003676">
    <property type="term" value="F:nucleic acid binding"/>
    <property type="evidence" value="ECO:0007669"/>
    <property type="project" value="InterPro"/>
</dbReference>
<dbReference type="InterPro" id="IPR047021">
    <property type="entry name" value="REXO1/3/4-like"/>
</dbReference>
<dbReference type="OrthoDB" id="206335at2759"/>
<dbReference type="Proteomes" id="UP000274756">
    <property type="component" value="Unassembled WGS sequence"/>
</dbReference>
<organism evidence="7 9">
    <name type="scientific">Dracunculus medinensis</name>
    <name type="common">Guinea worm</name>
    <dbReference type="NCBI Taxonomy" id="318479"/>
    <lineage>
        <taxon>Eukaryota</taxon>
        <taxon>Metazoa</taxon>
        <taxon>Ecdysozoa</taxon>
        <taxon>Nematoda</taxon>
        <taxon>Chromadorea</taxon>
        <taxon>Rhabditida</taxon>
        <taxon>Spirurina</taxon>
        <taxon>Dracunculoidea</taxon>
        <taxon>Dracunculidae</taxon>
        <taxon>Dracunculus</taxon>
    </lineage>
</organism>
<protein>
    <submittedName>
        <fullName evidence="9">Exonuclease domain-containing protein</fullName>
    </submittedName>
</protein>